<dbReference type="InterPro" id="IPR037185">
    <property type="entry name" value="EmrE-like"/>
</dbReference>
<organism evidence="2 3">
    <name type="scientific">Nosema granulosis</name>
    <dbReference type="NCBI Taxonomy" id="83296"/>
    <lineage>
        <taxon>Eukaryota</taxon>
        <taxon>Fungi</taxon>
        <taxon>Fungi incertae sedis</taxon>
        <taxon>Microsporidia</taxon>
        <taxon>Nosematidae</taxon>
        <taxon>Nosema</taxon>
    </lineage>
</organism>
<feature type="transmembrane region" description="Helical" evidence="1">
    <location>
        <begin position="64"/>
        <end position="84"/>
    </location>
</feature>
<keyword evidence="1" id="KW-0472">Membrane</keyword>
<dbReference type="OrthoDB" id="2194003at2759"/>
<dbReference type="AlphaFoldDB" id="A0A9P6L0L7"/>
<feature type="transmembrane region" description="Helical" evidence="1">
    <location>
        <begin position="90"/>
        <end position="108"/>
    </location>
</feature>
<feature type="transmembrane region" description="Helical" evidence="1">
    <location>
        <begin position="236"/>
        <end position="253"/>
    </location>
</feature>
<dbReference type="SUPFAM" id="SSF103481">
    <property type="entry name" value="Multidrug resistance efflux transporter EmrE"/>
    <property type="match status" value="1"/>
</dbReference>
<dbReference type="EMBL" id="SBJO01000012">
    <property type="protein sequence ID" value="KAF9764677.1"/>
    <property type="molecule type" value="Genomic_DNA"/>
</dbReference>
<feature type="transmembrane region" description="Helical" evidence="1">
    <location>
        <begin position="259"/>
        <end position="276"/>
    </location>
</feature>
<keyword evidence="1" id="KW-1133">Transmembrane helix</keyword>
<feature type="transmembrane region" description="Helical" evidence="1">
    <location>
        <begin position="172"/>
        <end position="194"/>
    </location>
</feature>
<comment type="caution">
    <text evidence="2">The sequence shown here is derived from an EMBL/GenBank/DDBJ whole genome shotgun (WGS) entry which is preliminary data.</text>
</comment>
<keyword evidence="1" id="KW-0812">Transmembrane</keyword>
<evidence type="ECO:0000256" key="1">
    <source>
        <dbReference type="SAM" id="Phobius"/>
    </source>
</evidence>
<reference evidence="2 3" key="1">
    <citation type="journal article" date="2020" name="Genome Biol. Evol.">
        <title>Comparative genomics of strictly vertically transmitted, feminizing microsporidia endosymbionts of amphipod crustaceans.</title>
        <authorList>
            <person name="Cormier A."/>
            <person name="Chebbi M.A."/>
            <person name="Giraud I."/>
            <person name="Wattier R."/>
            <person name="Teixeira M."/>
            <person name="Gilbert C."/>
            <person name="Rigaud T."/>
            <person name="Cordaux R."/>
        </authorList>
    </citation>
    <scope>NUCLEOTIDE SEQUENCE [LARGE SCALE GENOMIC DNA]</scope>
    <source>
        <strain evidence="2 3">Ou3-Ou53</strain>
    </source>
</reference>
<evidence type="ECO:0000313" key="3">
    <source>
        <dbReference type="Proteomes" id="UP000740883"/>
    </source>
</evidence>
<feature type="transmembrane region" description="Helical" evidence="1">
    <location>
        <begin position="206"/>
        <end position="224"/>
    </location>
</feature>
<name>A0A9P6L0L7_9MICR</name>
<keyword evidence="3" id="KW-1185">Reference proteome</keyword>
<protein>
    <submittedName>
        <fullName evidence="2">Uncharacterized protein</fullName>
    </submittedName>
</protein>
<evidence type="ECO:0000313" key="2">
    <source>
        <dbReference type="EMBL" id="KAF9764677.1"/>
    </source>
</evidence>
<gene>
    <name evidence="2" type="ORF">NGRA_0367</name>
</gene>
<sequence length="300" mass="34954">MNFLLFTFVFLELCVSTTIISLSRLFIKDYKAVMMVYLFSNIVNLGISSFTVKKKVYYDPHVSSICLCFTLSSILYFLSFYMEIPSVTFSNYYSLRVVIVSFISSYFLNKRYTPMQLTGKILIIFGVAVQLVNDKSQKVQPYILSSIGSGFFNAMAAVLFEAKVKNQIKNVFSYIFTYNLSYLPFNIITAFMEYNKYKYNFLFTHWIFYMLVTLNVVSAYMSLYLSMSCDSFERTIISNVVSLLSALFSDMIIFRKFDLLPFLGFSFIFIGIYLYVKNKHVEEVEKELECKLNNEILDSK</sequence>
<proteinExistence type="predicted"/>
<dbReference type="Proteomes" id="UP000740883">
    <property type="component" value="Unassembled WGS sequence"/>
</dbReference>
<accession>A0A9P6L0L7</accession>